<evidence type="ECO:0000256" key="3">
    <source>
        <dbReference type="ARBA" id="ARBA00022786"/>
    </source>
</evidence>
<dbReference type="Pfam" id="PF03931">
    <property type="entry name" value="Skp1_POZ"/>
    <property type="match status" value="1"/>
</dbReference>
<organism evidence="7 8">
    <name type="scientific">Lithospermum erythrorhizon</name>
    <name type="common">Purple gromwell</name>
    <name type="synonym">Lithospermum officinale var. erythrorhizon</name>
    <dbReference type="NCBI Taxonomy" id="34254"/>
    <lineage>
        <taxon>Eukaryota</taxon>
        <taxon>Viridiplantae</taxon>
        <taxon>Streptophyta</taxon>
        <taxon>Embryophyta</taxon>
        <taxon>Tracheophyta</taxon>
        <taxon>Spermatophyta</taxon>
        <taxon>Magnoliopsida</taxon>
        <taxon>eudicotyledons</taxon>
        <taxon>Gunneridae</taxon>
        <taxon>Pentapetalae</taxon>
        <taxon>asterids</taxon>
        <taxon>lamiids</taxon>
        <taxon>Boraginales</taxon>
        <taxon>Boraginaceae</taxon>
        <taxon>Boraginoideae</taxon>
        <taxon>Lithospermeae</taxon>
        <taxon>Lithospermum</taxon>
    </lineage>
</organism>
<dbReference type="SUPFAM" id="SSF81382">
    <property type="entry name" value="Skp1 dimerisation domain-like"/>
    <property type="match status" value="1"/>
</dbReference>
<dbReference type="InterPro" id="IPR016897">
    <property type="entry name" value="SKP1"/>
</dbReference>
<feature type="domain" description="SKP1 component dimerisation" evidence="5">
    <location>
        <begin position="103"/>
        <end position="144"/>
    </location>
</feature>
<evidence type="ECO:0000313" key="8">
    <source>
        <dbReference type="Proteomes" id="UP001454036"/>
    </source>
</evidence>
<evidence type="ECO:0000259" key="6">
    <source>
        <dbReference type="Pfam" id="PF03931"/>
    </source>
</evidence>
<dbReference type="GO" id="GO:0009867">
    <property type="term" value="P:jasmonic acid mediated signaling pathway"/>
    <property type="evidence" value="ECO:0007669"/>
    <property type="project" value="UniProtKB-ARBA"/>
</dbReference>
<dbReference type="EMBL" id="BAABME010025018">
    <property type="protein sequence ID" value="GAA0171336.1"/>
    <property type="molecule type" value="Genomic_DNA"/>
</dbReference>
<dbReference type="Proteomes" id="UP001454036">
    <property type="component" value="Unassembled WGS sequence"/>
</dbReference>
<dbReference type="PIRSF" id="PIRSF028729">
    <property type="entry name" value="E3_ubiquit_lig_SCF_Skp"/>
    <property type="match status" value="1"/>
</dbReference>
<dbReference type="SUPFAM" id="SSF54695">
    <property type="entry name" value="POZ domain"/>
    <property type="match status" value="1"/>
</dbReference>
<keyword evidence="3 4" id="KW-0833">Ubl conjugation pathway</keyword>
<keyword evidence="8" id="KW-1185">Reference proteome</keyword>
<proteinExistence type="inferred from homology"/>
<evidence type="ECO:0000313" key="7">
    <source>
        <dbReference type="EMBL" id="GAA0171336.1"/>
    </source>
</evidence>
<reference evidence="7 8" key="1">
    <citation type="submission" date="2024-01" db="EMBL/GenBank/DDBJ databases">
        <title>The complete chloroplast genome sequence of Lithospermum erythrorhizon: insights into the phylogenetic relationship among Boraginaceae species and the maternal lineages of purple gromwells.</title>
        <authorList>
            <person name="Okada T."/>
            <person name="Watanabe K."/>
        </authorList>
    </citation>
    <scope>NUCLEOTIDE SEQUENCE [LARGE SCALE GENOMIC DNA]</scope>
</reference>
<evidence type="ECO:0000256" key="2">
    <source>
        <dbReference type="ARBA" id="ARBA00009993"/>
    </source>
</evidence>
<comment type="pathway">
    <text evidence="1 4">Protein modification; protein ubiquitination.</text>
</comment>
<dbReference type="InterPro" id="IPR016072">
    <property type="entry name" value="Skp1_comp_dimer"/>
</dbReference>
<dbReference type="GO" id="GO:0016567">
    <property type="term" value="P:protein ubiquitination"/>
    <property type="evidence" value="ECO:0007669"/>
    <property type="project" value="UniProtKB-UniRule"/>
</dbReference>
<comment type="function">
    <text evidence="4">Involved in ubiquitination and subsequent proteasomal degradation of target proteins. Together with CUL1, RBX1 and a F-box protein, it forms a SCF E3 ubiquitin ligase complex. The functional specificity of this complex depends on the type of F-box protein. In the SCF complex, it serves as an adapter that links the F-box protein to CUL1.</text>
</comment>
<evidence type="ECO:0000256" key="4">
    <source>
        <dbReference type="PIRNR" id="PIRNR028729"/>
    </source>
</evidence>
<feature type="domain" description="SKP1 component POZ" evidence="6">
    <location>
        <begin position="6"/>
        <end position="64"/>
    </location>
</feature>
<dbReference type="PANTHER" id="PTHR11165">
    <property type="entry name" value="SKP1"/>
    <property type="match status" value="1"/>
</dbReference>
<dbReference type="SMART" id="SM00512">
    <property type="entry name" value="Skp1"/>
    <property type="match status" value="1"/>
</dbReference>
<sequence>MTSKNEITITSSTGFAFDLEKDIASMSVIIRDVIEAGKLTVVPLENVTTEILAKVVNYMKKHHVSSNATEEELKMFDCTFVEVDPRTLLELIKAASYMDIPALQELASKAMANLIKDLSVPEVREIFNIKSDYTEEEEDAIQAATKRVV</sequence>
<accession>A0AAV3R7W7</accession>
<comment type="subunit">
    <text evidence="4">Part of a SCF (SKP1-cullin-F-box) protein ligase complex.</text>
</comment>
<keyword evidence="7" id="KW-0436">Ligase</keyword>
<dbReference type="InterPro" id="IPR011333">
    <property type="entry name" value="SKP1/BTB/POZ_sf"/>
</dbReference>
<dbReference type="GO" id="GO:0016874">
    <property type="term" value="F:ligase activity"/>
    <property type="evidence" value="ECO:0007669"/>
    <property type="project" value="UniProtKB-KW"/>
</dbReference>
<comment type="caution">
    <text evidence="7">The sequence shown here is derived from an EMBL/GenBank/DDBJ whole genome shotgun (WGS) entry which is preliminary data.</text>
</comment>
<name>A0AAV3R7W7_LITER</name>
<protein>
    <recommendedName>
        <fullName evidence="4">SKP1-like protein</fullName>
    </recommendedName>
</protein>
<dbReference type="Pfam" id="PF01466">
    <property type="entry name" value="Skp1"/>
    <property type="match status" value="1"/>
</dbReference>
<dbReference type="InterPro" id="IPR016073">
    <property type="entry name" value="Skp1_comp_POZ"/>
</dbReference>
<dbReference type="AlphaFoldDB" id="A0AAV3R7W7"/>
<evidence type="ECO:0000256" key="1">
    <source>
        <dbReference type="ARBA" id="ARBA00004906"/>
    </source>
</evidence>
<dbReference type="Gene3D" id="3.30.710.10">
    <property type="entry name" value="Potassium Channel Kv1.1, Chain A"/>
    <property type="match status" value="1"/>
</dbReference>
<dbReference type="InterPro" id="IPR001232">
    <property type="entry name" value="SKP1-like"/>
</dbReference>
<gene>
    <name evidence="7" type="ORF">LIER_41137</name>
</gene>
<evidence type="ECO:0000259" key="5">
    <source>
        <dbReference type="Pfam" id="PF01466"/>
    </source>
</evidence>
<dbReference type="GO" id="GO:0006511">
    <property type="term" value="P:ubiquitin-dependent protein catabolic process"/>
    <property type="evidence" value="ECO:0007669"/>
    <property type="project" value="InterPro"/>
</dbReference>
<dbReference type="InterPro" id="IPR036296">
    <property type="entry name" value="SKP1-like_dim_sf"/>
</dbReference>
<comment type="similarity">
    <text evidence="2 4">Belongs to the SKP1 family.</text>
</comment>